<dbReference type="PANTHER" id="PTHR40691:SF3">
    <property type="entry name" value="(NA+)-NQR MATURATION NQRM"/>
    <property type="match status" value="1"/>
</dbReference>
<evidence type="ECO:0000313" key="1">
    <source>
        <dbReference type="EMBL" id="CAH0535408.1"/>
    </source>
</evidence>
<proteinExistence type="predicted"/>
<accession>A0ABN8E1P5</accession>
<comment type="caution">
    <text evidence="1">The sequence shown here is derived from an EMBL/GenBank/DDBJ whole genome shotgun (WGS) entry which is preliminary data.</text>
</comment>
<dbReference type="PANTHER" id="PTHR40691">
    <property type="entry name" value="(NA+)-NQR MATURATION NQRM"/>
    <property type="match status" value="1"/>
</dbReference>
<name>A0ABN8E1P5_9VIBR</name>
<dbReference type="EMBL" id="CAKLDI010000002">
    <property type="protein sequence ID" value="CAH0535408.1"/>
    <property type="molecule type" value="Genomic_DNA"/>
</dbReference>
<dbReference type="Pfam" id="PF04400">
    <property type="entry name" value="NqrM"/>
    <property type="match status" value="1"/>
</dbReference>
<sequence>MIYVIVAILFTLILVSMAIGVIFKRAPIQGSCGGLSQIGVSRVCNCKTSCNAPRLYHIQEPESDTQIVRHINSKTRK</sequence>
<evidence type="ECO:0008006" key="3">
    <source>
        <dbReference type="Google" id="ProtNLM"/>
    </source>
</evidence>
<evidence type="ECO:0000313" key="2">
    <source>
        <dbReference type="Proteomes" id="UP000838672"/>
    </source>
</evidence>
<organism evidence="1 2">
    <name type="scientific">Vibrio stylophorae</name>
    <dbReference type="NCBI Taxonomy" id="659351"/>
    <lineage>
        <taxon>Bacteria</taxon>
        <taxon>Pseudomonadati</taxon>
        <taxon>Pseudomonadota</taxon>
        <taxon>Gammaproteobacteria</taxon>
        <taxon>Vibrionales</taxon>
        <taxon>Vibrionaceae</taxon>
        <taxon>Vibrio</taxon>
    </lineage>
</organism>
<keyword evidence="2" id="KW-1185">Reference proteome</keyword>
<reference evidence="1" key="1">
    <citation type="submission" date="2021-11" db="EMBL/GenBank/DDBJ databases">
        <authorList>
            <person name="Rodrigo-Torres L."/>
            <person name="Arahal R. D."/>
            <person name="Lucena T."/>
        </authorList>
    </citation>
    <scope>NUCLEOTIDE SEQUENCE</scope>
    <source>
        <strain evidence="1">CECT 7929</strain>
    </source>
</reference>
<protein>
    <recommendedName>
        <fullName evidence="3">(Na+)-NQR maturation NqrM</fullName>
    </recommendedName>
</protein>
<dbReference type="Proteomes" id="UP000838672">
    <property type="component" value="Unassembled WGS sequence"/>
</dbReference>
<dbReference type="InterPro" id="IPR007495">
    <property type="entry name" value="NqrM"/>
</dbReference>
<gene>
    <name evidence="1" type="ORF">VST7929_02981</name>
</gene>